<sequence>MSLVPSLPLLHAACCLPATARRGASSGGGKPAPAVFGRVLQGVARELQSRAAAAPLPTALQRAGSVKEVELRGVRRAPHSLAWEAFLEPLAGEQQGQQPPGSGSTVPGGIQEAVFLGMFPTQEAAGRAADLAAIRVHGEAVQTNFPRTLYQRHLANLAAHSSEAVIGALRKDALLSMSRTSKFKGVRRVGPAQFEARLLPALKRREGSPGAATAAALAGIGGGAESDSMLPYSLLSADYSLLATPVLPVVEAPGSPGWQACEQQAPDVPLLLSPGWDAQLLGQQEQQQQQ</sequence>
<dbReference type="SUPFAM" id="SSF54171">
    <property type="entry name" value="DNA-binding domain"/>
    <property type="match status" value="1"/>
</dbReference>
<dbReference type="GO" id="GO:0003677">
    <property type="term" value="F:DNA binding"/>
    <property type="evidence" value="ECO:0007669"/>
    <property type="project" value="UniProtKB-KW"/>
</dbReference>
<dbReference type="InterPro" id="IPR036955">
    <property type="entry name" value="AP2/ERF_dom_sf"/>
</dbReference>
<dbReference type="Gene3D" id="3.30.730.10">
    <property type="entry name" value="AP2/ERF domain"/>
    <property type="match status" value="1"/>
</dbReference>
<evidence type="ECO:0000256" key="4">
    <source>
        <dbReference type="ARBA" id="ARBA00023163"/>
    </source>
</evidence>
<protein>
    <recommendedName>
        <fullName evidence="6">AP2/ERF domain-containing protein</fullName>
    </recommendedName>
</protein>
<evidence type="ECO:0000256" key="1">
    <source>
        <dbReference type="ARBA" id="ARBA00004123"/>
    </source>
</evidence>
<accession>A0A9D4YVG4</accession>
<dbReference type="GO" id="GO:0005634">
    <property type="term" value="C:nucleus"/>
    <property type="evidence" value="ECO:0007669"/>
    <property type="project" value="UniProtKB-SubCell"/>
</dbReference>
<proteinExistence type="predicted"/>
<dbReference type="SMART" id="SM00380">
    <property type="entry name" value="AP2"/>
    <property type="match status" value="1"/>
</dbReference>
<keyword evidence="2" id="KW-0805">Transcription regulation</keyword>
<evidence type="ECO:0000256" key="5">
    <source>
        <dbReference type="ARBA" id="ARBA00023242"/>
    </source>
</evidence>
<name>A0A9D4YVG4_CHLVU</name>
<dbReference type="GO" id="GO:0003700">
    <property type="term" value="F:DNA-binding transcription factor activity"/>
    <property type="evidence" value="ECO:0007669"/>
    <property type="project" value="InterPro"/>
</dbReference>
<comment type="caution">
    <text evidence="7">The sequence shown here is derived from an EMBL/GenBank/DDBJ whole genome shotgun (WGS) entry which is preliminary data.</text>
</comment>
<dbReference type="OrthoDB" id="515727at2759"/>
<dbReference type="EMBL" id="SIDB01000009">
    <property type="protein sequence ID" value="KAI3428279.1"/>
    <property type="molecule type" value="Genomic_DNA"/>
</dbReference>
<keyword evidence="3" id="KW-0238">DNA-binding</keyword>
<organism evidence="7 8">
    <name type="scientific">Chlorella vulgaris</name>
    <name type="common">Green alga</name>
    <dbReference type="NCBI Taxonomy" id="3077"/>
    <lineage>
        <taxon>Eukaryota</taxon>
        <taxon>Viridiplantae</taxon>
        <taxon>Chlorophyta</taxon>
        <taxon>core chlorophytes</taxon>
        <taxon>Trebouxiophyceae</taxon>
        <taxon>Chlorellales</taxon>
        <taxon>Chlorellaceae</taxon>
        <taxon>Chlorella clade</taxon>
        <taxon>Chlorella</taxon>
    </lineage>
</organism>
<dbReference type="PROSITE" id="PS51032">
    <property type="entry name" value="AP2_ERF"/>
    <property type="match status" value="1"/>
</dbReference>
<keyword evidence="4" id="KW-0804">Transcription</keyword>
<dbReference type="Proteomes" id="UP001055712">
    <property type="component" value="Unassembled WGS sequence"/>
</dbReference>
<dbReference type="AlphaFoldDB" id="A0A9D4YVG4"/>
<feature type="domain" description="AP2/ERF" evidence="6">
    <location>
        <begin position="70"/>
        <end position="146"/>
    </location>
</feature>
<gene>
    <name evidence="7" type="ORF">D9Q98_006658</name>
</gene>
<evidence type="ECO:0000256" key="2">
    <source>
        <dbReference type="ARBA" id="ARBA00023015"/>
    </source>
</evidence>
<reference evidence="7" key="2">
    <citation type="submission" date="2020-11" db="EMBL/GenBank/DDBJ databases">
        <authorList>
            <person name="Cecchin M."/>
            <person name="Marcolungo L."/>
            <person name="Rossato M."/>
            <person name="Girolomoni L."/>
            <person name="Cosentino E."/>
            <person name="Cuine S."/>
            <person name="Li-Beisson Y."/>
            <person name="Delledonne M."/>
            <person name="Ballottari M."/>
        </authorList>
    </citation>
    <scope>NUCLEOTIDE SEQUENCE</scope>
    <source>
        <strain evidence="7">211/11P</strain>
        <tissue evidence="7">Whole cell</tissue>
    </source>
</reference>
<evidence type="ECO:0000313" key="8">
    <source>
        <dbReference type="Proteomes" id="UP001055712"/>
    </source>
</evidence>
<keyword evidence="5" id="KW-0539">Nucleus</keyword>
<reference evidence="7" key="1">
    <citation type="journal article" date="2019" name="Plant J.">
        <title>Chlorella vulgaris genome assembly and annotation reveals the molecular basis for metabolic acclimation to high light conditions.</title>
        <authorList>
            <person name="Cecchin M."/>
            <person name="Marcolungo L."/>
            <person name="Rossato M."/>
            <person name="Girolomoni L."/>
            <person name="Cosentino E."/>
            <person name="Cuine S."/>
            <person name="Li-Beisson Y."/>
            <person name="Delledonne M."/>
            <person name="Ballottari M."/>
        </authorList>
    </citation>
    <scope>NUCLEOTIDE SEQUENCE</scope>
    <source>
        <strain evidence="7">211/11P</strain>
    </source>
</reference>
<dbReference type="InterPro" id="IPR016177">
    <property type="entry name" value="DNA-bd_dom_sf"/>
</dbReference>
<comment type="subcellular location">
    <subcellularLocation>
        <location evidence="1">Nucleus</location>
    </subcellularLocation>
</comment>
<evidence type="ECO:0000313" key="7">
    <source>
        <dbReference type="EMBL" id="KAI3428279.1"/>
    </source>
</evidence>
<keyword evidence="8" id="KW-1185">Reference proteome</keyword>
<dbReference type="InterPro" id="IPR001471">
    <property type="entry name" value="AP2/ERF_dom"/>
</dbReference>
<evidence type="ECO:0000259" key="6">
    <source>
        <dbReference type="PROSITE" id="PS51032"/>
    </source>
</evidence>
<evidence type="ECO:0000256" key="3">
    <source>
        <dbReference type="ARBA" id="ARBA00023125"/>
    </source>
</evidence>